<feature type="non-terminal residue" evidence="1">
    <location>
        <position position="117"/>
    </location>
</feature>
<sequence length="117" mass="12927">SMTHAPVFQAVFDHRQGMRRKQSMGDFELELLACQASKVPHDVSLDIIDDAAEGDRVLNLIVRSNLYMEVQDHVLVKCIVRLAASFSRIPNMALASAAMFSTEATTQALFFSQGGQI</sequence>
<dbReference type="EMBL" id="ML995885">
    <property type="protein sequence ID" value="KAF2765737.1"/>
    <property type="molecule type" value="Genomic_DNA"/>
</dbReference>
<proteinExistence type="predicted"/>
<evidence type="ECO:0000313" key="1">
    <source>
        <dbReference type="EMBL" id="KAF2765737.1"/>
    </source>
</evidence>
<feature type="non-terminal residue" evidence="1">
    <location>
        <position position="1"/>
    </location>
</feature>
<protein>
    <submittedName>
        <fullName evidence="1">Uncharacterized protein</fullName>
    </submittedName>
</protein>
<gene>
    <name evidence="1" type="ORF">EJ03DRAFT_240267</name>
</gene>
<evidence type="ECO:0000313" key="2">
    <source>
        <dbReference type="Proteomes" id="UP000799436"/>
    </source>
</evidence>
<accession>A0A6G1KYQ8</accession>
<keyword evidence="2" id="KW-1185">Reference proteome</keyword>
<name>A0A6G1KYQ8_9PEZI</name>
<dbReference type="AlphaFoldDB" id="A0A6G1KYQ8"/>
<dbReference type="Proteomes" id="UP000799436">
    <property type="component" value="Unassembled WGS sequence"/>
</dbReference>
<organism evidence="1 2">
    <name type="scientific">Teratosphaeria nubilosa</name>
    <dbReference type="NCBI Taxonomy" id="161662"/>
    <lineage>
        <taxon>Eukaryota</taxon>
        <taxon>Fungi</taxon>
        <taxon>Dikarya</taxon>
        <taxon>Ascomycota</taxon>
        <taxon>Pezizomycotina</taxon>
        <taxon>Dothideomycetes</taxon>
        <taxon>Dothideomycetidae</taxon>
        <taxon>Mycosphaerellales</taxon>
        <taxon>Teratosphaeriaceae</taxon>
        <taxon>Teratosphaeria</taxon>
    </lineage>
</organism>
<reference evidence="1" key="1">
    <citation type="journal article" date="2020" name="Stud. Mycol.">
        <title>101 Dothideomycetes genomes: a test case for predicting lifestyles and emergence of pathogens.</title>
        <authorList>
            <person name="Haridas S."/>
            <person name="Albert R."/>
            <person name="Binder M."/>
            <person name="Bloem J."/>
            <person name="Labutti K."/>
            <person name="Salamov A."/>
            <person name="Andreopoulos B."/>
            <person name="Baker S."/>
            <person name="Barry K."/>
            <person name="Bills G."/>
            <person name="Bluhm B."/>
            <person name="Cannon C."/>
            <person name="Castanera R."/>
            <person name="Culley D."/>
            <person name="Daum C."/>
            <person name="Ezra D."/>
            <person name="Gonzalez J."/>
            <person name="Henrissat B."/>
            <person name="Kuo A."/>
            <person name="Liang C."/>
            <person name="Lipzen A."/>
            <person name="Lutzoni F."/>
            <person name="Magnuson J."/>
            <person name="Mondo S."/>
            <person name="Nolan M."/>
            <person name="Ohm R."/>
            <person name="Pangilinan J."/>
            <person name="Park H.-J."/>
            <person name="Ramirez L."/>
            <person name="Alfaro M."/>
            <person name="Sun H."/>
            <person name="Tritt A."/>
            <person name="Yoshinaga Y."/>
            <person name="Zwiers L.-H."/>
            <person name="Turgeon B."/>
            <person name="Goodwin S."/>
            <person name="Spatafora J."/>
            <person name="Crous P."/>
            <person name="Grigoriev I."/>
        </authorList>
    </citation>
    <scope>NUCLEOTIDE SEQUENCE</scope>
    <source>
        <strain evidence="1">CBS 116005</strain>
    </source>
</reference>
<dbReference type="OrthoDB" id="329835at2759"/>